<comment type="caution">
    <text evidence="1">The sequence shown here is derived from an EMBL/GenBank/DDBJ whole genome shotgun (WGS) entry which is preliminary data.</text>
</comment>
<dbReference type="Gene3D" id="3.40.50.880">
    <property type="match status" value="1"/>
</dbReference>
<evidence type="ECO:0000313" key="1">
    <source>
        <dbReference type="EMBL" id="MBL0707381.1"/>
    </source>
</evidence>
<dbReference type="RefSeq" id="WP_189693802.1">
    <property type="nucleotide sequence ID" value="NZ_BNCM01000006.1"/>
</dbReference>
<keyword evidence="2" id="KW-1185">Reference proteome</keyword>
<dbReference type="PROSITE" id="PS51273">
    <property type="entry name" value="GATASE_TYPE_1"/>
    <property type="match status" value="1"/>
</dbReference>
<dbReference type="SUPFAM" id="SSF52317">
    <property type="entry name" value="Class I glutamine amidotransferase-like"/>
    <property type="match status" value="1"/>
</dbReference>
<dbReference type="EMBL" id="JAERRC010000046">
    <property type="protein sequence ID" value="MBL0707381.1"/>
    <property type="molecule type" value="Genomic_DNA"/>
</dbReference>
<dbReference type="PANTHER" id="PTHR43235">
    <property type="entry name" value="GLUTAMINE AMIDOTRANSFERASE PB2B2.05-RELATED"/>
    <property type="match status" value="1"/>
</dbReference>
<evidence type="ECO:0000313" key="2">
    <source>
        <dbReference type="Proteomes" id="UP000639051"/>
    </source>
</evidence>
<dbReference type="Pfam" id="PF07722">
    <property type="entry name" value="Peptidase_C26"/>
    <property type="match status" value="1"/>
</dbReference>
<dbReference type="PANTHER" id="PTHR43235:SF1">
    <property type="entry name" value="GLUTAMINE AMIDOTRANSFERASE PB2B2.05-RELATED"/>
    <property type="match status" value="1"/>
</dbReference>
<dbReference type="Proteomes" id="UP000639051">
    <property type="component" value="Unassembled WGS sequence"/>
</dbReference>
<sequence length="265" mass="26735">MSGDGAEHPMPPRIAVTWADSAASHTAAFHEELAVLTANAAAGLEAAGASAVVLDSAAAELPRAEEFDGVLVMGGGDVDPALYGGDTAHPSIDGVDRGADDAEVRLVRGALAARLPVLGICRGLQLVNVALGGTLIEDLGPTGMHDDHDAPAGPMPLHDAVIAPGTLLASALGGAGTVRVVSGHHQAAGRIGEGLRVSAEAPDGVVEAIESTDPGVWLLAVQWHPEDAQTRTAAPGQLEAILGAFVTAAGERAESRTPLSRQRTP</sequence>
<reference evidence="1 2" key="1">
    <citation type="submission" date="2021-01" db="EMBL/GenBank/DDBJ databases">
        <title>Genome public.</title>
        <authorList>
            <person name="Liu C."/>
            <person name="Sun Q."/>
        </authorList>
    </citation>
    <scope>NUCLEOTIDE SEQUENCE [LARGE SCALE GENOMIC DNA]</scope>
    <source>
        <strain evidence="1 2">JC656</strain>
    </source>
</reference>
<dbReference type="GO" id="GO:0016787">
    <property type="term" value="F:hydrolase activity"/>
    <property type="evidence" value="ECO:0007669"/>
    <property type="project" value="UniProtKB-KW"/>
</dbReference>
<gene>
    <name evidence="1" type="ORF">JJE72_17945</name>
</gene>
<name>A0ABS1KAR7_9MICC</name>
<keyword evidence="1" id="KW-0378">Hydrolase</keyword>
<dbReference type="InterPro" id="IPR011697">
    <property type="entry name" value="Peptidase_C26"/>
</dbReference>
<dbReference type="InterPro" id="IPR029062">
    <property type="entry name" value="Class_I_gatase-like"/>
</dbReference>
<proteinExistence type="predicted"/>
<protein>
    <submittedName>
        <fullName evidence="1">Gamma-glutamyl-gamma-aminobutyrate hydrolase family protein</fullName>
    </submittedName>
</protein>
<organism evidence="1 2">
    <name type="scientific">Sinomonas cellulolyticus</name>
    <dbReference type="NCBI Taxonomy" id="2801916"/>
    <lineage>
        <taxon>Bacteria</taxon>
        <taxon>Bacillati</taxon>
        <taxon>Actinomycetota</taxon>
        <taxon>Actinomycetes</taxon>
        <taxon>Micrococcales</taxon>
        <taxon>Micrococcaceae</taxon>
        <taxon>Sinomonas</taxon>
    </lineage>
</organism>
<accession>A0ABS1KAR7</accession>
<dbReference type="InterPro" id="IPR044668">
    <property type="entry name" value="PuuD-like"/>
</dbReference>